<gene>
    <name evidence="5" type="ORF">FX988_01166</name>
</gene>
<accession>A0A857JJY2</accession>
<dbReference type="Gene3D" id="3.40.50.10610">
    <property type="entry name" value="ABC-type transport auxiliary lipoprotein component"/>
    <property type="match status" value="1"/>
</dbReference>
<sequence length="396" mass="44093">MNTLLRSSSTLLLLVFAVSLFSQPALAVWYQGNAQLAVDGADLNVIRAAAIKNAIADASFQHGIMITAKDISLDGLLQSSKTELRSEGKIRRVDILSEEVIDDILHVYVKVDIEPLFDCSHDNYMRALLVTQLPVLKPTQASYGAIFDLGPQVSKRVEQQLFSDELVAKVQLINQVFIPKSVLQEPTFGYISDTARHLADQYHSQFVLFGYIRDISLFEQTTKGLISDEVALRRNFTMQLYLFDAFNNKMLVNQSYHGEADWNFNATYTVDTYNSLFWRSDYGRVVLNTINSAVIDISNTLTCQKSLGQIIHKNNQHIVINIGSEMGVAKGDRFQLIKSEALPGQNGDVFNILTNEETHVLTVVSVDAQTATLASTDASLFDNSHLFDLVSPLAGY</sequence>
<evidence type="ECO:0000259" key="3">
    <source>
        <dbReference type="Pfam" id="PF16539"/>
    </source>
</evidence>
<dbReference type="Gene3D" id="2.40.10.410">
    <property type="entry name" value="FlgT, C-terminal domain"/>
    <property type="match status" value="1"/>
</dbReference>
<dbReference type="AlphaFoldDB" id="A0A857JJY2"/>
<evidence type="ECO:0000313" key="6">
    <source>
        <dbReference type="Proteomes" id="UP000464524"/>
    </source>
</evidence>
<feature type="domain" description="Flagellar assembly protein T middle" evidence="3">
    <location>
        <begin position="118"/>
        <end position="272"/>
    </location>
</feature>
<evidence type="ECO:0000256" key="1">
    <source>
        <dbReference type="SAM" id="SignalP"/>
    </source>
</evidence>
<organism evidence="5 6">
    <name type="scientific">Paraglaciecola mesophila</name>
    <dbReference type="NCBI Taxonomy" id="197222"/>
    <lineage>
        <taxon>Bacteria</taxon>
        <taxon>Pseudomonadati</taxon>
        <taxon>Pseudomonadota</taxon>
        <taxon>Gammaproteobacteria</taxon>
        <taxon>Alteromonadales</taxon>
        <taxon>Alteromonadaceae</taxon>
        <taxon>Paraglaciecola</taxon>
    </lineage>
</organism>
<keyword evidence="1" id="KW-0732">Signal</keyword>
<feature type="domain" description="Flagellar assembly protein T C-terminal" evidence="2">
    <location>
        <begin position="316"/>
        <end position="382"/>
    </location>
</feature>
<proteinExistence type="predicted"/>
<protein>
    <submittedName>
        <fullName evidence="5">Uncharacterized protein</fullName>
    </submittedName>
</protein>
<dbReference type="KEGG" id="pmes:FX988_01166"/>
<dbReference type="OrthoDB" id="8778507at2"/>
<dbReference type="Gene3D" id="3.30.1660.40">
    <property type="entry name" value="FlgT, N-terminal domain"/>
    <property type="match status" value="1"/>
</dbReference>
<dbReference type="Pfam" id="PF16539">
    <property type="entry name" value="FlgT_M"/>
    <property type="match status" value="1"/>
</dbReference>
<dbReference type="InterPro" id="IPR032370">
    <property type="entry name" value="FlgT_N"/>
</dbReference>
<name>A0A857JJY2_9ALTE</name>
<keyword evidence="6" id="KW-1185">Reference proteome</keyword>
<reference evidence="5 6" key="1">
    <citation type="submission" date="2019-12" db="EMBL/GenBank/DDBJ databases">
        <title>Genome sequencing and assembly of endphytes of Porphyra tenera.</title>
        <authorList>
            <person name="Park J.M."/>
            <person name="Shin R."/>
            <person name="Jo S.H."/>
        </authorList>
    </citation>
    <scope>NUCLEOTIDE SEQUENCE [LARGE SCALE GENOMIC DNA]</scope>
    <source>
        <strain evidence="5 6">GPM4</strain>
    </source>
</reference>
<dbReference type="InterPro" id="IPR038165">
    <property type="entry name" value="FlgT_C_sf"/>
</dbReference>
<dbReference type="Pfam" id="PF16538">
    <property type="entry name" value="FlgT_C"/>
    <property type="match status" value="1"/>
</dbReference>
<dbReference type="InterPro" id="IPR038180">
    <property type="entry name" value="FlgT_N_sf"/>
</dbReference>
<evidence type="ECO:0000313" key="5">
    <source>
        <dbReference type="EMBL" id="QHJ10944.1"/>
    </source>
</evidence>
<feature type="chain" id="PRO_5032411801" evidence="1">
    <location>
        <begin position="28"/>
        <end position="396"/>
    </location>
</feature>
<feature type="domain" description="Flagellar assembly protein T N-terminal" evidence="4">
    <location>
        <begin position="31"/>
        <end position="114"/>
    </location>
</feature>
<dbReference type="InterPro" id="IPR032388">
    <property type="entry name" value="FlgT_C"/>
</dbReference>
<feature type="signal peptide" evidence="1">
    <location>
        <begin position="1"/>
        <end position="27"/>
    </location>
</feature>
<dbReference type="RefSeq" id="WP_160178741.1">
    <property type="nucleotide sequence ID" value="NZ_CP047656.1"/>
</dbReference>
<dbReference type="Proteomes" id="UP000464524">
    <property type="component" value="Chromosome"/>
</dbReference>
<evidence type="ECO:0000259" key="4">
    <source>
        <dbReference type="Pfam" id="PF16548"/>
    </source>
</evidence>
<dbReference type="InterPro" id="IPR032386">
    <property type="entry name" value="FlgT_M"/>
</dbReference>
<dbReference type="EMBL" id="CP047656">
    <property type="protein sequence ID" value="QHJ10944.1"/>
    <property type="molecule type" value="Genomic_DNA"/>
</dbReference>
<dbReference type="Pfam" id="PF16548">
    <property type="entry name" value="FlgT_N"/>
    <property type="match status" value="1"/>
</dbReference>
<evidence type="ECO:0000259" key="2">
    <source>
        <dbReference type="Pfam" id="PF16538"/>
    </source>
</evidence>